<evidence type="ECO:0008006" key="3">
    <source>
        <dbReference type="Google" id="ProtNLM"/>
    </source>
</evidence>
<evidence type="ECO:0000313" key="2">
    <source>
        <dbReference type="Proteomes" id="UP000247569"/>
    </source>
</evidence>
<dbReference type="EMBL" id="QJKF01000011">
    <property type="protein sequence ID" value="PXX59693.1"/>
    <property type="molecule type" value="Genomic_DNA"/>
</dbReference>
<proteinExistence type="predicted"/>
<organism evidence="1 2">
    <name type="scientific">Nocardia tenerifensis</name>
    <dbReference type="NCBI Taxonomy" id="228006"/>
    <lineage>
        <taxon>Bacteria</taxon>
        <taxon>Bacillati</taxon>
        <taxon>Actinomycetota</taxon>
        <taxon>Actinomycetes</taxon>
        <taxon>Mycobacteriales</taxon>
        <taxon>Nocardiaceae</taxon>
        <taxon>Nocardia</taxon>
    </lineage>
</organism>
<gene>
    <name evidence="1" type="ORF">DFR70_11175</name>
</gene>
<accession>A0A318JXD6</accession>
<dbReference type="Proteomes" id="UP000247569">
    <property type="component" value="Unassembled WGS sequence"/>
</dbReference>
<comment type="caution">
    <text evidence="1">The sequence shown here is derived from an EMBL/GenBank/DDBJ whole genome shotgun (WGS) entry which is preliminary data.</text>
</comment>
<keyword evidence="2" id="KW-1185">Reference proteome</keyword>
<protein>
    <recommendedName>
        <fullName evidence="3">PknH-like protein</fullName>
    </recommendedName>
</protein>
<reference evidence="1 2" key="1">
    <citation type="submission" date="2018-05" db="EMBL/GenBank/DDBJ databases">
        <title>Genomic Encyclopedia of Type Strains, Phase IV (KMG-IV): sequencing the most valuable type-strain genomes for metagenomic binning, comparative biology and taxonomic classification.</title>
        <authorList>
            <person name="Goeker M."/>
        </authorList>
    </citation>
    <scope>NUCLEOTIDE SEQUENCE [LARGE SCALE GENOMIC DNA]</scope>
    <source>
        <strain evidence="1 2">DSM 44704</strain>
    </source>
</reference>
<dbReference type="AlphaFoldDB" id="A0A318JXD6"/>
<evidence type="ECO:0000313" key="1">
    <source>
        <dbReference type="EMBL" id="PXX59693.1"/>
    </source>
</evidence>
<sequence length="213" mass="22920">MVWSQVVVMAATCCLAVVGCGTTTSDKDKSAPPYDSPPADCAPVQGVSKGVVSNFAGDLYDPKVEFRSERPAHESAKALTCFGAYTTEQGQQTAGGTGPRTSTVFITITVRQADDWGNSDAVEYTKRIFTSYRDEHARSAKIIKGLGDDAYTSKEATDTDTSAEVDFRVGNAEFHVRLNRSYAQHPTPQQESDVESNALALARALADGMDTFM</sequence>
<name>A0A318JXD6_9NOCA</name>